<evidence type="ECO:0008006" key="3">
    <source>
        <dbReference type="Google" id="ProtNLM"/>
    </source>
</evidence>
<dbReference type="InterPro" id="IPR053134">
    <property type="entry name" value="RNA-dir_DNA_polymerase"/>
</dbReference>
<dbReference type="EMBL" id="SGPL01000021">
    <property type="protein sequence ID" value="THH20453.1"/>
    <property type="molecule type" value="Genomic_DNA"/>
</dbReference>
<dbReference type="InterPro" id="IPR043128">
    <property type="entry name" value="Rev_trsase/Diguanyl_cyclase"/>
</dbReference>
<dbReference type="AlphaFoldDB" id="A0A4V6S1K8"/>
<dbReference type="Gene3D" id="3.30.70.270">
    <property type="match status" value="1"/>
</dbReference>
<dbReference type="SUPFAM" id="SSF56672">
    <property type="entry name" value="DNA/RNA polymerases"/>
    <property type="match status" value="1"/>
</dbReference>
<sequence>MPIPSDIYDKVCNVICTKITARVYEPLNSSYHSRWFIIIKKDGFSLCLVHSLKPLNAVIIQHSGTPPYTDQIAEQFSGHACSSMLDLYVRYDEQTLAKSSCDYTTFQTPYGALHLITLPMGWTNSVPIFHDDVTFILQPEILDITIPYIDDVPVHGPLTHKEEPFHFRPDQIATQENLKAALLASPALCLIDYSSKAPVILAVDTSHIAVSFHLCQCTLHTPDGLSHQPPQPGDIAEPSDNFKDWINNVYGFLHLINSPSTSSPTTILSTYINNIMIDADTQNTPLMPTISYSDVHHSDNDHAADCHLEQVHDWHKSMECSSTLSDAEYTTFLHYCTEFFITSDKL</sequence>
<dbReference type="PANTHER" id="PTHR24559">
    <property type="entry name" value="TRANSPOSON TY3-I GAG-POL POLYPROTEIN"/>
    <property type="match status" value="1"/>
</dbReference>
<dbReference type="Gene3D" id="3.10.10.10">
    <property type="entry name" value="HIV Type 1 Reverse Transcriptase, subunit A, domain 1"/>
    <property type="match status" value="1"/>
</dbReference>
<dbReference type="PANTHER" id="PTHR24559:SF444">
    <property type="entry name" value="REVERSE TRANSCRIPTASE DOMAIN-CONTAINING PROTEIN"/>
    <property type="match status" value="1"/>
</dbReference>
<dbReference type="OrthoDB" id="5599163at2759"/>
<keyword evidence="2" id="KW-1185">Reference proteome</keyword>
<dbReference type="CDD" id="cd01647">
    <property type="entry name" value="RT_LTR"/>
    <property type="match status" value="1"/>
</dbReference>
<evidence type="ECO:0000313" key="2">
    <source>
        <dbReference type="Proteomes" id="UP000310158"/>
    </source>
</evidence>
<organism evidence="1 2">
    <name type="scientific">Bondarzewia mesenterica</name>
    <dbReference type="NCBI Taxonomy" id="1095465"/>
    <lineage>
        <taxon>Eukaryota</taxon>
        <taxon>Fungi</taxon>
        <taxon>Dikarya</taxon>
        <taxon>Basidiomycota</taxon>
        <taxon>Agaricomycotina</taxon>
        <taxon>Agaricomycetes</taxon>
        <taxon>Russulales</taxon>
        <taxon>Bondarzewiaceae</taxon>
        <taxon>Bondarzewia</taxon>
    </lineage>
</organism>
<name>A0A4V6S1K8_9AGAM</name>
<reference evidence="1 2" key="1">
    <citation type="submission" date="2019-02" db="EMBL/GenBank/DDBJ databases">
        <title>Genome sequencing of the rare red list fungi Bondarzewia mesenterica.</title>
        <authorList>
            <person name="Buettner E."/>
            <person name="Kellner H."/>
        </authorList>
    </citation>
    <scope>NUCLEOTIDE SEQUENCE [LARGE SCALE GENOMIC DNA]</scope>
    <source>
        <strain evidence="1 2">DSM 108281</strain>
    </source>
</reference>
<accession>A0A4V6S1K8</accession>
<comment type="caution">
    <text evidence="1">The sequence shown here is derived from an EMBL/GenBank/DDBJ whole genome shotgun (WGS) entry which is preliminary data.</text>
</comment>
<evidence type="ECO:0000313" key="1">
    <source>
        <dbReference type="EMBL" id="THH20453.1"/>
    </source>
</evidence>
<gene>
    <name evidence="1" type="ORF">EW146_g901</name>
</gene>
<dbReference type="Proteomes" id="UP000310158">
    <property type="component" value="Unassembled WGS sequence"/>
</dbReference>
<dbReference type="InterPro" id="IPR043502">
    <property type="entry name" value="DNA/RNA_pol_sf"/>
</dbReference>
<proteinExistence type="predicted"/>
<protein>
    <recommendedName>
        <fullName evidence="3">Reverse transcriptase/retrotransposon-derived protein RNase H-like domain-containing protein</fullName>
    </recommendedName>
</protein>